<feature type="region of interest" description="Disordered" evidence="3">
    <location>
        <begin position="243"/>
        <end position="268"/>
    </location>
</feature>
<keyword evidence="5" id="KW-1185">Reference proteome</keyword>
<feature type="region of interest" description="Disordered" evidence="3">
    <location>
        <begin position="344"/>
        <end position="372"/>
    </location>
</feature>
<evidence type="ECO:0000313" key="5">
    <source>
        <dbReference type="Proteomes" id="UP001205105"/>
    </source>
</evidence>
<reference evidence="4" key="1">
    <citation type="submission" date="2020-11" db="EMBL/GenBank/DDBJ databases">
        <title>Chlorella ohadii genome sequencing and assembly.</title>
        <authorList>
            <person name="Murik O."/>
            <person name="Treves H."/>
            <person name="Kedem I."/>
            <person name="Shotland Y."/>
            <person name="Kaplan A."/>
        </authorList>
    </citation>
    <scope>NUCLEOTIDE SEQUENCE</scope>
    <source>
        <strain evidence="4">1</strain>
    </source>
</reference>
<comment type="subcellular location">
    <subcellularLocation>
        <location evidence="1">Cytoplasm</location>
        <location evidence="1">Cytoskeleton</location>
        <location evidence="1">Cilium axoneme</location>
    </subcellularLocation>
</comment>
<dbReference type="GO" id="GO:0005930">
    <property type="term" value="C:axoneme"/>
    <property type="evidence" value="ECO:0007669"/>
    <property type="project" value="UniProtKB-SubCell"/>
</dbReference>
<organism evidence="4 5">
    <name type="scientific">Chlorella ohadii</name>
    <dbReference type="NCBI Taxonomy" id="2649997"/>
    <lineage>
        <taxon>Eukaryota</taxon>
        <taxon>Viridiplantae</taxon>
        <taxon>Chlorophyta</taxon>
        <taxon>core chlorophytes</taxon>
        <taxon>Trebouxiophyceae</taxon>
        <taxon>Chlorellales</taxon>
        <taxon>Chlorellaceae</taxon>
        <taxon>Chlorella clade</taxon>
        <taxon>Chlorella</taxon>
    </lineage>
</organism>
<evidence type="ECO:0000256" key="2">
    <source>
        <dbReference type="SAM" id="Coils"/>
    </source>
</evidence>
<dbReference type="SUPFAM" id="SSF52058">
    <property type="entry name" value="L domain-like"/>
    <property type="match status" value="1"/>
</dbReference>
<sequence length="897" mass="95519">MAAAKTPRVQLVLRVQGEERAAEPQLRVLQATAGHEVAEGRAGGVAFQFKRRKVEAAPPAPTASRLPAPPSHLLRTPGAALTTAAAAATAAPSPFADDVWVPRQLGERLLAGVGALPDRAPPAQRLLAFAASLGEAAVAGAGPRAAALVGAYASFQDKLAAALASGRVQLAAPPRPPATPGDDGEEVEQQRDYTVDLEARKAGLRARLAAFEKEEAEWHSLVEKVAQLDRQQLVAADADAADAAAAAGAAEPGPQQQQQGEEQQAQQEVPEEVAALERLHRDVHRRLVMQVEGVCKLVSDVEEMVERANRSAQAVQAEYQAEKLRVFPHINSPARLIRELGRPAGAPGAAAAPASPGGKAQQGSAAAAAEGKENAMEARAAVPARPLMVFASAQAEPEPHSFALEQPSGLSQQDSTRDALFARWQLDAAQARQQQFDAAQRWEAWLEQQYAELQPIAGSVRSFTAVSWESLGPAAGPLRLADFLALLSPEQLQEVTLALSKYEALPADALVVLAGFPQLRALSIRPLSRAEVDCSFSQLLEEADEAAGAAAVRSLQQLTKLSIEWISGWVHGARPLLEAVLCLPQLEQLDLDVGAEYDLQDMVPKFAASLPNLRHLRLVSYANFEAGGTPLAPLPRPAAFPRLESYEYSLSKDDYYGFLSVEGTDRKCGGLVRFTSGELAVQDAYSSMDQDGIEALQPLVDALLPAGQELRALVVEGLCGGYELSVDCSCRQLVTATRLELRSCILDYGELLRQAPNLRELVIDAGDFDEEQIPLPGAALPAGLMRLVLESIPLEKPAKWPAMPGLADLSMSFDAFRQLIHLKPCPLAAATSLRSLSVQDASALVVQDVEALAAALPGLHKLELYSSWPGRTPVVAPSVLEHLSSLLPGLEVCVGRS</sequence>
<dbReference type="AlphaFoldDB" id="A0AAD5DWI9"/>
<name>A0AAD5DWI9_9CHLO</name>
<gene>
    <name evidence="4" type="ORF">COHA_001594</name>
</gene>
<proteinExistence type="predicted"/>
<dbReference type="EMBL" id="JADXDR010000023">
    <property type="protein sequence ID" value="KAI7844947.1"/>
    <property type="molecule type" value="Genomic_DNA"/>
</dbReference>
<feature type="compositionally biased region" description="Low complexity" evidence="3">
    <location>
        <begin position="344"/>
        <end position="369"/>
    </location>
</feature>
<protein>
    <submittedName>
        <fullName evidence="4">Uncharacterized protein</fullName>
    </submittedName>
</protein>
<keyword evidence="2" id="KW-0175">Coiled coil</keyword>
<dbReference type="Proteomes" id="UP001205105">
    <property type="component" value="Unassembled WGS sequence"/>
</dbReference>
<feature type="coiled-coil region" evidence="2">
    <location>
        <begin position="298"/>
        <end position="325"/>
    </location>
</feature>
<evidence type="ECO:0000313" key="4">
    <source>
        <dbReference type="EMBL" id="KAI7844947.1"/>
    </source>
</evidence>
<evidence type="ECO:0000256" key="1">
    <source>
        <dbReference type="ARBA" id="ARBA00004430"/>
    </source>
</evidence>
<accession>A0AAD5DWI9</accession>
<dbReference type="Gene3D" id="3.80.10.10">
    <property type="entry name" value="Ribonuclease Inhibitor"/>
    <property type="match status" value="2"/>
</dbReference>
<dbReference type="InterPro" id="IPR032675">
    <property type="entry name" value="LRR_dom_sf"/>
</dbReference>
<comment type="caution">
    <text evidence="4">The sequence shown here is derived from an EMBL/GenBank/DDBJ whole genome shotgun (WGS) entry which is preliminary data.</text>
</comment>
<feature type="region of interest" description="Disordered" evidence="3">
    <location>
        <begin position="170"/>
        <end position="190"/>
    </location>
</feature>
<evidence type="ECO:0000256" key="3">
    <source>
        <dbReference type="SAM" id="MobiDB-lite"/>
    </source>
</evidence>